<evidence type="ECO:0000313" key="7">
    <source>
        <dbReference type="Ensembl" id="ENSLLEP00000037682.1"/>
    </source>
</evidence>
<evidence type="ECO:0000313" key="8">
    <source>
        <dbReference type="Proteomes" id="UP000694569"/>
    </source>
</evidence>
<evidence type="ECO:0000259" key="6">
    <source>
        <dbReference type="PROSITE" id="PS50222"/>
    </source>
</evidence>
<dbReference type="Proteomes" id="UP000694569">
    <property type="component" value="Unplaced"/>
</dbReference>
<name>A0A8C5QG73_9ANUR</name>
<feature type="compositionally biased region" description="Polar residues" evidence="5">
    <location>
        <begin position="1068"/>
        <end position="1078"/>
    </location>
</feature>
<proteinExistence type="predicted"/>
<dbReference type="FunFam" id="1.10.238.10:FF:000179">
    <property type="entry name" value="EF-hand calcium-binding domain-containing protein 6"/>
    <property type="match status" value="1"/>
</dbReference>
<dbReference type="PROSITE" id="PS00018">
    <property type="entry name" value="EF_HAND_1"/>
    <property type="match status" value="3"/>
</dbReference>
<sequence>MIQVARGDMQEGDRFWSRYCLGAKNTLDYREMLRNLGLNTESHSRPKRETVAQALSWETSPREQATQAPPPSTKIRSAKECSLDDLEPNLRRLISGSYKSIVNAFKSFDEAQSGFMTTSDFNAATNNFIFPLPKRAFEEVMHRFGYKGTQRIAWKLFLGAYKDPEPIENGQTVPIKPSHWVNPVRSAVKPLSNDHIIHKLQKHLQDTYHSLRAAFLTLDQERKGKISRKELRRIVDSMMCRITDEQFKDLMIILDAEHTGFISYHQFLDLFEEKESVTGHKWLNNTWTPRKETSVPVAWDSMQNILCDKISSNWKGFAKAVQSYDIKGRGLVGKHDFKNILKSHCPSLSEEHFQTICEQYSDPTADYIAYVEFIQDLGVAMSHAGDLEGVSTNIFEGSLNREELRQTDLTQRLREISQQAANLVRTMSVDEAMEKLKDCVTRHGFSIKESFLACRAPNGKVSNTDFRKVLQDHEFHLNDEQFRALTERLGFTRDGLDYLDFVSLFEGSPGKGHVLPSRSNHRVNRARFHFMSAEECLGQFLDKLREGFEDTYSAFYKLDSNRDGIITMHDFRNLLDGFMFIMTQREYERLLSLLGLNLTSTLNYPEFLKLIQKQEKDDSPPWLNSVYRPKQSSECVDLACEQAHYFLITKAQARWHDLAQTFCEIDSDGNGIVQKKDLRNVLFRFSIPMTPNEFEKLWNRYDPGGKGYLTHQEFLQKLGVNFASVDSGPSDRIAEENHQCLEKHFSTQQKLHKELDSFHKHQTKALDIKTIEQQIKDKFREYYQDFSAAFTKIDRNKDGLITLQDFRSMLEDMNFYLEDHQFLELLCRLKMRVCGSKLSYFDFLKIVDDGRASKYGRRQEPSERDEEDFQTLSPQKALTKLKEAVAASYDQLYTACSLFDKDDTGTIKAFELRRVLDSLCFKLTEKQFKHLMSSLNPRDGHTIDWQAFLHNFPALPDEPTSTWVEKVQRVTRPKSGQELTMEDILTRIQEVVRARFHTIAQAFLDLDYAHIDVISKEDFQEVFSKHFMLVTDLQFENLWNVLPVNSNGNLMYHDFLKRFCSDSPAPAAQTQTHRNTGWGSRPDSSNKHHGNLSRSFSGIRRPKTAPPVLNKSHNHTQRPHTAAPHSRPITNCQEVENKFRSALQKAWQDVYKACRANDPESRGEVAISEFVGVLKRFNLEVNEQELDQLTAKYDSARNGKFSYSDFLRNLVLVPNVGKGAAPQRMKLQRPRIPMSTGSLNPLFLDAVLRIQPKILSCWRGMRRTFLSCDDTRCGYISIPDFKQVLQKYGINVSEDEFFHIVGYFDKDLASKISYNDFLREFLR</sequence>
<keyword evidence="2" id="KW-0479">Metal-binding</keyword>
<evidence type="ECO:0000256" key="5">
    <source>
        <dbReference type="SAM" id="MobiDB-lite"/>
    </source>
</evidence>
<feature type="domain" description="EF-hand" evidence="6">
    <location>
        <begin position="887"/>
        <end position="922"/>
    </location>
</feature>
<dbReference type="PANTHER" id="PTHR20875">
    <property type="entry name" value="EF-HAND CALCIUM-BINDING DOMAIN-CONTAINING PROTEIN 6-RELATED"/>
    <property type="match status" value="1"/>
</dbReference>
<protein>
    <recommendedName>
        <fullName evidence="6">EF-hand domain-containing protein</fullName>
    </recommendedName>
</protein>
<dbReference type="SUPFAM" id="SSF47473">
    <property type="entry name" value="EF-hand"/>
    <property type="match status" value="7"/>
</dbReference>
<feature type="domain" description="EF-hand" evidence="6">
    <location>
        <begin position="689"/>
        <end position="724"/>
    </location>
</feature>
<dbReference type="GO" id="GO:0005509">
    <property type="term" value="F:calcium ion binding"/>
    <property type="evidence" value="ECO:0007669"/>
    <property type="project" value="InterPro"/>
</dbReference>
<evidence type="ECO:0000256" key="3">
    <source>
        <dbReference type="ARBA" id="ARBA00022737"/>
    </source>
</evidence>
<dbReference type="InterPro" id="IPR018247">
    <property type="entry name" value="EF_Hand_1_Ca_BS"/>
</dbReference>
<feature type="domain" description="EF-hand" evidence="6">
    <location>
        <begin position="781"/>
        <end position="816"/>
    </location>
</feature>
<accession>A0A8C5QG73</accession>
<dbReference type="InterPro" id="IPR011992">
    <property type="entry name" value="EF-hand-dom_pair"/>
</dbReference>
<dbReference type="InterPro" id="IPR002048">
    <property type="entry name" value="EF_hand_dom"/>
</dbReference>
<evidence type="ECO:0000256" key="2">
    <source>
        <dbReference type="ARBA" id="ARBA00022723"/>
    </source>
</evidence>
<dbReference type="SMART" id="SM00054">
    <property type="entry name" value="EFh"/>
    <property type="match status" value="10"/>
</dbReference>
<dbReference type="Pfam" id="PF08976">
    <property type="entry name" value="EF-hand_11"/>
    <property type="match status" value="2"/>
</dbReference>
<dbReference type="Gene3D" id="1.10.238.10">
    <property type="entry name" value="EF-hand"/>
    <property type="match status" value="10"/>
</dbReference>
<dbReference type="Pfam" id="PF13202">
    <property type="entry name" value="EF-hand_5"/>
    <property type="match status" value="2"/>
</dbReference>
<dbReference type="FunFam" id="1.10.238.10:FF:000325">
    <property type="entry name" value="EF-hand calcium binding domain 6"/>
    <property type="match status" value="1"/>
</dbReference>
<keyword evidence="8" id="KW-1185">Reference proteome</keyword>
<feature type="domain" description="EF-hand" evidence="6">
    <location>
        <begin position="206"/>
        <end position="241"/>
    </location>
</feature>
<organism evidence="7 8">
    <name type="scientific">Leptobrachium leishanense</name>
    <name type="common">Leishan spiny toad</name>
    <dbReference type="NCBI Taxonomy" id="445787"/>
    <lineage>
        <taxon>Eukaryota</taxon>
        <taxon>Metazoa</taxon>
        <taxon>Chordata</taxon>
        <taxon>Craniata</taxon>
        <taxon>Vertebrata</taxon>
        <taxon>Euteleostomi</taxon>
        <taxon>Amphibia</taxon>
        <taxon>Batrachia</taxon>
        <taxon>Anura</taxon>
        <taxon>Pelobatoidea</taxon>
        <taxon>Megophryidae</taxon>
        <taxon>Leptobrachium</taxon>
    </lineage>
</organism>
<feature type="compositionally biased region" description="Polar residues" evidence="5">
    <location>
        <begin position="56"/>
        <end position="67"/>
    </location>
</feature>
<dbReference type="CDD" id="cd00051">
    <property type="entry name" value="EFh"/>
    <property type="match status" value="2"/>
</dbReference>
<feature type="domain" description="EF-hand" evidence="6">
    <location>
        <begin position="546"/>
        <end position="581"/>
    </location>
</feature>
<dbReference type="Pfam" id="PF13499">
    <property type="entry name" value="EF-hand_7"/>
    <property type="match status" value="1"/>
</dbReference>
<feature type="domain" description="EF-hand" evidence="6">
    <location>
        <begin position="242"/>
        <end position="277"/>
    </location>
</feature>
<keyword evidence="1" id="KW-0597">Phosphoprotein</keyword>
<dbReference type="FunFam" id="1.10.238.10:FF:000121">
    <property type="entry name" value="EF-hand calcium-binding domain-containing protein 6"/>
    <property type="match status" value="1"/>
</dbReference>
<dbReference type="GO" id="GO:0005654">
    <property type="term" value="C:nucleoplasm"/>
    <property type="evidence" value="ECO:0007669"/>
    <property type="project" value="TreeGrafter"/>
</dbReference>
<dbReference type="OrthoDB" id="26525at2759"/>
<reference evidence="7" key="1">
    <citation type="submission" date="2025-08" db="UniProtKB">
        <authorList>
            <consortium name="Ensembl"/>
        </authorList>
    </citation>
    <scope>IDENTIFICATION</scope>
</reference>
<evidence type="ECO:0000256" key="4">
    <source>
        <dbReference type="ARBA" id="ARBA00022837"/>
    </source>
</evidence>
<feature type="region of interest" description="Disordered" evidence="5">
    <location>
        <begin position="1064"/>
        <end position="1128"/>
    </location>
</feature>
<dbReference type="InterPro" id="IPR015070">
    <property type="entry name" value="EF_hand_DJBP"/>
</dbReference>
<dbReference type="GeneTree" id="ENSGT00940000167968"/>
<dbReference type="Ensembl" id="ENSLLET00000039128.1">
    <property type="protein sequence ID" value="ENSLLEP00000037682.1"/>
    <property type="gene ID" value="ENSLLEG00000023086.1"/>
</dbReference>
<feature type="domain" description="EF-hand" evidence="6">
    <location>
        <begin position="653"/>
        <end position="688"/>
    </location>
</feature>
<feature type="region of interest" description="Disordered" evidence="5">
    <location>
        <begin position="40"/>
        <end position="76"/>
    </location>
</feature>
<reference evidence="7" key="2">
    <citation type="submission" date="2025-09" db="UniProtKB">
        <authorList>
            <consortium name="Ensembl"/>
        </authorList>
    </citation>
    <scope>IDENTIFICATION</scope>
</reference>
<dbReference type="PROSITE" id="PS50222">
    <property type="entry name" value="EF_HAND_2"/>
    <property type="match status" value="7"/>
</dbReference>
<dbReference type="PANTHER" id="PTHR20875:SF2">
    <property type="entry name" value="EF-HAND CALCIUM-BINDING DOMAIN-CONTAINING PROTEIN 6"/>
    <property type="match status" value="1"/>
</dbReference>
<evidence type="ECO:0000256" key="1">
    <source>
        <dbReference type="ARBA" id="ARBA00022553"/>
    </source>
</evidence>
<dbReference type="InterPro" id="IPR052603">
    <property type="entry name" value="EFCB6"/>
</dbReference>
<keyword evidence="3" id="KW-0677">Repeat</keyword>
<keyword evidence="4" id="KW-0106">Calcium</keyword>